<evidence type="ECO:0000313" key="1">
    <source>
        <dbReference type="EMBL" id="PIX03418.1"/>
    </source>
</evidence>
<organism evidence="1 2">
    <name type="scientific">bacterium (Candidatus Gribaldobacteria) CG_4_8_14_3_um_filter_42_11</name>
    <dbReference type="NCBI Taxonomy" id="2014267"/>
    <lineage>
        <taxon>Bacteria</taxon>
        <taxon>Candidatus Gribaldobacteria</taxon>
    </lineage>
</organism>
<sequence length="279" mass="31163">AILGDDGTAKQIKLTLTSQDQIDKVDPQKMKAKVLFNLALESEGATVSADLEGIGVGDNVYLRLISFPSFLPLPIDLTKIKDQWVKLSIKDLQNKLAASGLQMPTNGEDDFQTTLKNLRDIAQGKKFFEIQRHLGQEAVAGAMADHYAVGLNKRTARDFIPAYLDIAKKSVPQDQQAQAEQQISEIKADLATNFEKYWQSLGGLNFEIWIDKTNGRLVKVSWQREIDPSKFSQTQQDIKKMNLKIELTLSKFNESFEVTEPSDFKTAEELLGALTPTSD</sequence>
<protein>
    <submittedName>
        <fullName evidence="1">Uncharacterized protein</fullName>
    </submittedName>
</protein>
<accession>A0A2M7IZ15</accession>
<feature type="non-terminal residue" evidence="1">
    <location>
        <position position="279"/>
    </location>
</feature>
<evidence type="ECO:0000313" key="2">
    <source>
        <dbReference type="Proteomes" id="UP000230505"/>
    </source>
</evidence>
<name>A0A2M7IZ15_9BACT</name>
<gene>
    <name evidence="1" type="ORF">COZ78_00425</name>
</gene>
<comment type="caution">
    <text evidence="1">The sequence shown here is derived from an EMBL/GenBank/DDBJ whole genome shotgun (WGS) entry which is preliminary data.</text>
</comment>
<dbReference type="EMBL" id="PFHV01000009">
    <property type="protein sequence ID" value="PIX03418.1"/>
    <property type="molecule type" value="Genomic_DNA"/>
</dbReference>
<feature type="non-terminal residue" evidence="1">
    <location>
        <position position="1"/>
    </location>
</feature>
<reference evidence="2" key="1">
    <citation type="submission" date="2017-09" db="EMBL/GenBank/DDBJ databases">
        <title>Depth-based differentiation of microbial function through sediment-hosted aquifers and enrichment of novel symbionts in the deep terrestrial subsurface.</title>
        <authorList>
            <person name="Probst A.J."/>
            <person name="Ladd B."/>
            <person name="Jarett J.K."/>
            <person name="Geller-Mcgrath D.E."/>
            <person name="Sieber C.M.K."/>
            <person name="Emerson J.B."/>
            <person name="Anantharaman K."/>
            <person name="Thomas B.C."/>
            <person name="Malmstrom R."/>
            <person name="Stieglmeier M."/>
            <person name="Klingl A."/>
            <person name="Woyke T."/>
            <person name="Ryan C.M."/>
            <person name="Banfield J.F."/>
        </authorList>
    </citation>
    <scope>NUCLEOTIDE SEQUENCE [LARGE SCALE GENOMIC DNA]</scope>
</reference>
<proteinExistence type="predicted"/>
<dbReference type="Gene3D" id="2.50.20.20">
    <property type="match status" value="1"/>
</dbReference>
<dbReference type="AlphaFoldDB" id="A0A2M7IZ15"/>
<dbReference type="Proteomes" id="UP000230505">
    <property type="component" value="Unassembled WGS sequence"/>
</dbReference>